<dbReference type="Proteomes" id="UP000315252">
    <property type="component" value="Unassembled WGS sequence"/>
</dbReference>
<dbReference type="EMBL" id="VHSH01000003">
    <property type="protein sequence ID" value="TQV80938.1"/>
    <property type="molecule type" value="Genomic_DNA"/>
</dbReference>
<sequence length="129" mass="14173">MIALFRRVAGHSITHVLFAFAGMGSWAVFSNRAHPMPDPVIAGVVQGMLSAFLTLVLKTIIDRLAERFSGHTALWLPPLIAVSVSACLLVVIHNVSETPEIPQTISLPLMVAASYATIYNYSRWSLRRE</sequence>
<feature type="transmembrane region" description="Helical" evidence="1">
    <location>
        <begin position="105"/>
        <end position="122"/>
    </location>
</feature>
<comment type="caution">
    <text evidence="2">The sequence shown here is derived from an EMBL/GenBank/DDBJ whole genome shotgun (WGS) entry which is preliminary data.</text>
</comment>
<keyword evidence="1" id="KW-1133">Transmembrane helix</keyword>
<reference evidence="2 3" key="1">
    <citation type="submission" date="2019-06" db="EMBL/GenBank/DDBJ databases">
        <title>Whole genome sequence for Rhodospirillaceae sp. R148.</title>
        <authorList>
            <person name="Wang G."/>
        </authorList>
    </citation>
    <scope>NUCLEOTIDE SEQUENCE [LARGE SCALE GENOMIC DNA]</scope>
    <source>
        <strain evidence="2 3">R148</strain>
    </source>
</reference>
<accession>A0A545TUN9</accession>
<evidence type="ECO:0000313" key="3">
    <source>
        <dbReference type="Proteomes" id="UP000315252"/>
    </source>
</evidence>
<gene>
    <name evidence="2" type="ORF">FKG95_09325</name>
</gene>
<keyword evidence="1" id="KW-0812">Transmembrane</keyword>
<proteinExistence type="predicted"/>
<keyword evidence="3" id="KW-1185">Reference proteome</keyword>
<organism evidence="2 3">
    <name type="scientific">Denitrobaculum tricleocarpae</name>
    <dbReference type="NCBI Taxonomy" id="2591009"/>
    <lineage>
        <taxon>Bacteria</taxon>
        <taxon>Pseudomonadati</taxon>
        <taxon>Pseudomonadota</taxon>
        <taxon>Alphaproteobacteria</taxon>
        <taxon>Rhodospirillales</taxon>
        <taxon>Rhodospirillaceae</taxon>
        <taxon>Denitrobaculum</taxon>
    </lineage>
</organism>
<name>A0A545TUN9_9PROT</name>
<feature type="transmembrane region" description="Helical" evidence="1">
    <location>
        <begin position="73"/>
        <end position="93"/>
    </location>
</feature>
<dbReference type="AlphaFoldDB" id="A0A545TUN9"/>
<evidence type="ECO:0000313" key="2">
    <source>
        <dbReference type="EMBL" id="TQV80938.1"/>
    </source>
</evidence>
<evidence type="ECO:0000256" key="1">
    <source>
        <dbReference type="SAM" id="Phobius"/>
    </source>
</evidence>
<feature type="transmembrane region" description="Helical" evidence="1">
    <location>
        <begin position="12"/>
        <end position="29"/>
    </location>
</feature>
<protein>
    <submittedName>
        <fullName evidence="2">Uncharacterized protein</fullName>
    </submittedName>
</protein>
<feature type="transmembrane region" description="Helical" evidence="1">
    <location>
        <begin position="41"/>
        <end position="61"/>
    </location>
</feature>
<keyword evidence="1" id="KW-0472">Membrane</keyword>
<dbReference type="OrthoDB" id="7865775at2"/>